<dbReference type="eggNOG" id="ENOG5030I17">
    <property type="taxonomic scope" value="Bacteria"/>
</dbReference>
<sequence>MINFLTVKNDLVLALEADGKVTGDDYQSVIIPAVENKLRQYKKIRLLYELGDHFSGFDIKAMWEDLKLGLTHWSDFEKIALVSDIQWIRIVTKLFRFILPCPVKVFHNEQLLQAEEWISG</sequence>
<proteinExistence type="predicted"/>
<dbReference type="OrthoDB" id="9811577at2"/>
<dbReference type="AlphaFoldDB" id="A3ING5"/>
<reference evidence="1 2" key="1">
    <citation type="submission" date="2007-03" db="EMBL/GenBank/DDBJ databases">
        <authorList>
            <person name="Stal L."/>
            <person name="Ferriera S."/>
            <person name="Johnson J."/>
            <person name="Kravitz S."/>
            <person name="Beeson K."/>
            <person name="Sutton G."/>
            <person name="Rogers Y.-H."/>
            <person name="Friedman R."/>
            <person name="Frazier M."/>
            <person name="Venter J.C."/>
        </authorList>
    </citation>
    <scope>NUCLEOTIDE SEQUENCE [LARGE SCALE GENOMIC DNA]</scope>
    <source>
        <strain evidence="1 2">CCY0110</strain>
    </source>
</reference>
<gene>
    <name evidence="1" type="ORF">CY0110_29349</name>
</gene>
<dbReference type="Pfam" id="PF11964">
    <property type="entry name" value="SpoIIAA-like"/>
    <property type="match status" value="1"/>
</dbReference>
<dbReference type="Gene3D" id="3.40.50.10600">
    <property type="entry name" value="SpoIIaa-like domains"/>
    <property type="match status" value="1"/>
</dbReference>
<dbReference type="InterPro" id="IPR038396">
    <property type="entry name" value="SpoIIAA-like_sf"/>
</dbReference>
<dbReference type="Proteomes" id="UP000003781">
    <property type="component" value="Unassembled WGS sequence"/>
</dbReference>
<comment type="caution">
    <text evidence="1">The sequence shown here is derived from an EMBL/GenBank/DDBJ whole genome shotgun (WGS) entry which is preliminary data.</text>
</comment>
<organism evidence="1 2">
    <name type="scientific">Crocosphaera chwakensis CCY0110</name>
    <dbReference type="NCBI Taxonomy" id="391612"/>
    <lineage>
        <taxon>Bacteria</taxon>
        <taxon>Bacillati</taxon>
        <taxon>Cyanobacteriota</taxon>
        <taxon>Cyanophyceae</taxon>
        <taxon>Oscillatoriophycideae</taxon>
        <taxon>Chroococcales</taxon>
        <taxon>Aphanothecaceae</taxon>
        <taxon>Crocosphaera</taxon>
        <taxon>Crocosphaera chwakensis</taxon>
    </lineage>
</organism>
<name>A3ING5_9CHRO</name>
<dbReference type="SUPFAM" id="SSF52091">
    <property type="entry name" value="SpoIIaa-like"/>
    <property type="match status" value="1"/>
</dbReference>
<evidence type="ECO:0000313" key="1">
    <source>
        <dbReference type="EMBL" id="EAZ91863.1"/>
    </source>
</evidence>
<evidence type="ECO:0000313" key="2">
    <source>
        <dbReference type="Proteomes" id="UP000003781"/>
    </source>
</evidence>
<dbReference type="InterPro" id="IPR036513">
    <property type="entry name" value="STAS_dom_sf"/>
</dbReference>
<keyword evidence="2" id="KW-1185">Reference proteome</keyword>
<dbReference type="InterPro" id="IPR021866">
    <property type="entry name" value="SpoIIAA-like"/>
</dbReference>
<evidence type="ECO:0008006" key="3">
    <source>
        <dbReference type="Google" id="ProtNLM"/>
    </source>
</evidence>
<protein>
    <recommendedName>
        <fullName evidence="3">STAS/SEC14 domain-containing protein</fullName>
    </recommendedName>
</protein>
<dbReference type="RefSeq" id="WP_008274933.1">
    <property type="nucleotide sequence ID" value="NZ_AAXW01000010.1"/>
</dbReference>
<accession>A3ING5</accession>
<dbReference type="EMBL" id="AAXW01000010">
    <property type="protein sequence ID" value="EAZ91863.1"/>
    <property type="molecule type" value="Genomic_DNA"/>
</dbReference>